<gene>
    <name evidence="6" type="ORF">FYJ63_01140</name>
</gene>
<feature type="modified residue" description="N6-(pyridoxal phosphate)lysine" evidence="2 3">
    <location>
        <position position="36"/>
    </location>
</feature>
<reference evidence="6 7" key="1">
    <citation type="submission" date="2019-08" db="EMBL/GenBank/DDBJ databases">
        <title>In-depth cultivation of the pig gut microbiome towards novel bacterial diversity and tailored functional studies.</title>
        <authorList>
            <person name="Wylensek D."/>
            <person name="Hitch T.C.A."/>
            <person name="Clavel T."/>
        </authorList>
    </citation>
    <scope>NUCLEOTIDE SEQUENCE [LARGE SCALE GENOMIC DNA]</scope>
    <source>
        <strain evidence="6 7">RF-GAM-744-WT-7</strain>
    </source>
</reference>
<comment type="function">
    <text evidence="2">Pyridoxal 5'-phosphate (PLP)-binding protein, which is involved in PLP homeostasis.</text>
</comment>
<dbReference type="Pfam" id="PF01168">
    <property type="entry name" value="Ala_racemase_N"/>
    <property type="match status" value="1"/>
</dbReference>
<comment type="cofactor">
    <cofactor evidence="3">
        <name>pyridoxal 5'-phosphate</name>
        <dbReference type="ChEBI" id="CHEBI:597326"/>
    </cofactor>
</comment>
<evidence type="ECO:0000313" key="7">
    <source>
        <dbReference type="Proteomes" id="UP000442535"/>
    </source>
</evidence>
<keyword evidence="7" id="KW-1185">Reference proteome</keyword>
<dbReference type="RefSeq" id="WP_154542976.1">
    <property type="nucleotide sequence ID" value="NZ_VUMY01000002.1"/>
</dbReference>
<dbReference type="PANTHER" id="PTHR10146">
    <property type="entry name" value="PROLINE SYNTHETASE CO-TRANSCRIBED BACTERIAL HOMOLOG PROTEIN"/>
    <property type="match status" value="1"/>
</dbReference>
<evidence type="ECO:0000256" key="4">
    <source>
        <dbReference type="RuleBase" id="RU004514"/>
    </source>
</evidence>
<dbReference type="EMBL" id="VUMY01000002">
    <property type="protein sequence ID" value="MST48871.1"/>
    <property type="molecule type" value="Genomic_DNA"/>
</dbReference>
<proteinExistence type="inferred from homology"/>
<feature type="domain" description="Alanine racemase N-terminal" evidence="5">
    <location>
        <begin position="7"/>
        <end position="258"/>
    </location>
</feature>
<evidence type="ECO:0000256" key="2">
    <source>
        <dbReference type="HAMAP-Rule" id="MF_02087"/>
    </source>
</evidence>
<evidence type="ECO:0000256" key="1">
    <source>
        <dbReference type="ARBA" id="ARBA00022898"/>
    </source>
</evidence>
<comment type="caution">
    <text evidence="6">The sequence shown here is derived from an EMBL/GenBank/DDBJ whole genome shotgun (WGS) entry which is preliminary data.</text>
</comment>
<dbReference type="SUPFAM" id="SSF51419">
    <property type="entry name" value="PLP-binding barrel"/>
    <property type="match status" value="1"/>
</dbReference>
<dbReference type="GO" id="GO:0030170">
    <property type="term" value="F:pyridoxal phosphate binding"/>
    <property type="evidence" value="ECO:0007669"/>
    <property type="project" value="UniProtKB-UniRule"/>
</dbReference>
<sequence>MTGFKASLDAVQEEISRAAAATGRNLSEVRLLPVSKMHPVSALQEALDCGVREFGENRPQDIAAKAEILGANFASLEEEGAPASLAEDPSKIGGNSPSSAISPRWIMIGNLQRNKAKLIVAHAAELQSLDSLPAAQTLSRLLTEAGRELEVMVQVNTSQEAAKHGVTPEAALDFAGEVASLPGLRLRGFMTVAAPLATVGEAEVRREFALLREIRDTAVSGDFPGATELSMGMSGDFKVAIAEGSTCVRVGSALFGARDYGGDPRA</sequence>
<dbReference type="InterPro" id="IPR011078">
    <property type="entry name" value="PyrdxlP_homeostasis"/>
</dbReference>
<evidence type="ECO:0000256" key="3">
    <source>
        <dbReference type="PIRSR" id="PIRSR004848-1"/>
    </source>
</evidence>
<evidence type="ECO:0000313" key="6">
    <source>
        <dbReference type="EMBL" id="MST48871.1"/>
    </source>
</evidence>
<dbReference type="NCBIfam" id="TIGR00044">
    <property type="entry name" value="YggS family pyridoxal phosphate-dependent enzyme"/>
    <property type="match status" value="1"/>
</dbReference>
<dbReference type="Proteomes" id="UP000442535">
    <property type="component" value="Unassembled WGS sequence"/>
</dbReference>
<dbReference type="HAMAP" id="MF_02087">
    <property type="entry name" value="PLP_homeostasis"/>
    <property type="match status" value="1"/>
</dbReference>
<organism evidence="6 7">
    <name type="scientific">Mobiluncus porci</name>
    <dbReference type="NCBI Taxonomy" id="2652278"/>
    <lineage>
        <taxon>Bacteria</taxon>
        <taxon>Bacillati</taxon>
        <taxon>Actinomycetota</taxon>
        <taxon>Actinomycetes</taxon>
        <taxon>Actinomycetales</taxon>
        <taxon>Actinomycetaceae</taxon>
        <taxon>Mobiluncus</taxon>
    </lineage>
</organism>
<dbReference type="InterPro" id="IPR029066">
    <property type="entry name" value="PLP-binding_barrel"/>
</dbReference>
<dbReference type="PANTHER" id="PTHR10146:SF14">
    <property type="entry name" value="PYRIDOXAL PHOSPHATE HOMEOSTASIS PROTEIN"/>
    <property type="match status" value="1"/>
</dbReference>
<dbReference type="CDD" id="cd00635">
    <property type="entry name" value="PLPDE_III_YBL036c_like"/>
    <property type="match status" value="1"/>
</dbReference>
<dbReference type="PIRSF" id="PIRSF004848">
    <property type="entry name" value="YBL036c_PLPDEIII"/>
    <property type="match status" value="1"/>
</dbReference>
<accession>A0A7K0K045</accession>
<keyword evidence="1 2" id="KW-0663">Pyridoxal phosphate</keyword>
<comment type="similarity">
    <text evidence="2 4">Belongs to the pyridoxal phosphate-binding protein YggS/PROSC family.</text>
</comment>
<name>A0A7K0K045_9ACTO</name>
<dbReference type="AlphaFoldDB" id="A0A7K0K045"/>
<dbReference type="Gene3D" id="3.20.20.10">
    <property type="entry name" value="Alanine racemase"/>
    <property type="match status" value="1"/>
</dbReference>
<evidence type="ECO:0000259" key="5">
    <source>
        <dbReference type="Pfam" id="PF01168"/>
    </source>
</evidence>
<dbReference type="InterPro" id="IPR001608">
    <property type="entry name" value="Ala_racemase_N"/>
</dbReference>
<protein>
    <recommendedName>
        <fullName evidence="2">Pyridoxal phosphate homeostasis protein</fullName>
        <shortName evidence="2">PLP homeostasis protein</shortName>
    </recommendedName>
</protein>